<name>A0A2Z2L7N1_9RICK</name>
<feature type="transmembrane region" description="Helical" evidence="1">
    <location>
        <begin position="12"/>
        <end position="34"/>
    </location>
</feature>
<gene>
    <name evidence="2" type="ORF">AOV_01215</name>
</gene>
<dbReference type="RefSeq" id="WP_075138809.1">
    <property type="nucleotide sequence ID" value="NZ_CP015994.1"/>
</dbReference>
<evidence type="ECO:0000313" key="3">
    <source>
        <dbReference type="Proteomes" id="UP000259762"/>
    </source>
</evidence>
<dbReference type="EMBL" id="CP015994">
    <property type="protein sequence ID" value="ASI47534.1"/>
    <property type="molecule type" value="Genomic_DNA"/>
</dbReference>
<keyword evidence="3" id="KW-1185">Reference proteome</keyword>
<keyword evidence="1" id="KW-0472">Membrane</keyword>
<keyword evidence="1" id="KW-0812">Transmembrane</keyword>
<dbReference type="KEGG" id="aoh:AOV_01215"/>
<accession>A0A2Z2L7N1</accession>
<evidence type="ECO:0008006" key="4">
    <source>
        <dbReference type="Google" id="ProtNLM"/>
    </source>
</evidence>
<reference evidence="2 3" key="2">
    <citation type="journal article" date="2019" name="BMC Genomics">
        <title>The Anaplasma ovis genome reveals a high proportion of pseudogenes.</title>
        <authorList>
            <person name="Liu Z."/>
            <person name="Peasley A.M."/>
            <person name="Yang J."/>
            <person name="Li Y."/>
            <person name="Guan G."/>
            <person name="Luo J."/>
            <person name="Yin H."/>
            <person name="Brayton K.A."/>
        </authorList>
    </citation>
    <scope>NUCLEOTIDE SEQUENCE [LARGE SCALE GENOMIC DNA]</scope>
    <source>
        <strain evidence="2 3">Haibei</strain>
    </source>
</reference>
<dbReference type="OrthoDB" id="7163083at2"/>
<keyword evidence="1" id="KW-1133">Transmembrane helix</keyword>
<organism evidence="2 3">
    <name type="scientific">Anaplasma ovis str. Haibei</name>
    <dbReference type="NCBI Taxonomy" id="1248439"/>
    <lineage>
        <taxon>Bacteria</taxon>
        <taxon>Pseudomonadati</taxon>
        <taxon>Pseudomonadota</taxon>
        <taxon>Alphaproteobacteria</taxon>
        <taxon>Rickettsiales</taxon>
        <taxon>Anaplasmataceae</taxon>
        <taxon>Anaplasma</taxon>
    </lineage>
</organism>
<protein>
    <recommendedName>
        <fullName evidence="4">Tetratricopeptide repeat-like domain-containing protein</fullName>
    </recommendedName>
</protein>
<dbReference type="Proteomes" id="UP000259762">
    <property type="component" value="Chromosome"/>
</dbReference>
<proteinExistence type="predicted"/>
<reference evidence="3" key="1">
    <citation type="submission" date="2018-06" db="EMBL/GenBank/DDBJ databases">
        <title>The Anaplasma ovis genome reveals a high proportion of pseudogenes.</title>
        <authorList>
            <person name="Liu Z."/>
            <person name="Peasley A.M."/>
            <person name="Yang J."/>
            <person name="Li Y."/>
            <person name="Guan G."/>
            <person name="Luo J."/>
            <person name="Yin H."/>
            <person name="Brayton K.A."/>
        </authorList>
    </citation>
    <scope>NUCLEOTIDE SEQUENCE [LARGE SCALE GENOMIC DNA]</scope>
    <source>
        <strain evidence="3">Haibei</strain>
    </source>
</reference>
<sequence length="201" mass="22042">MEREAVRGFFVRFRGLVIVLVLLVLGASGAAFLLENRREEMFERSGDAVYFALKGTGEEGMKSLEEASRGGSTGAHLAKFRLAHSYVKDKKNVAAARDVYTELAAVKGLTRELRELAEYLSVILSMSLGETGPELESKLMQLASSKDGVYKSSAKEALVVLQLRRNDVNYAVSIMREILGDTASSPEVRSSVESLLRVYGD</sequence>
<evidence type="ECO:0000256" key="1">
    <source>
        <dbReference type="SAM" id="Phobius"/>
    </source>
</evidence>
<dbReference type="AlphaFoldDB" id="A0A2Z2L7N1"/>
<evidence type="ECO:0000313" key="2">
    <source>
        <dbReference type="EMBL" id="ASI47534.1"/>
    </source>
</evidence>